<evidence type="ECO:0000313" key="3">
    <source>
        <dbReference type="Proteomes" id="UP000284902"/>
    </source>
</evidence>
<organism evidence="2 3">
    <name type="scientific">[Ruminococcus] lactaris</name>
    <dbReference type="NCBI Taxonomy" id="46228"/>
    <lineage>
        <taxon>Bacteria</taxon>
        <taxon>Bacillati</taxon>
        <taxon>Bacillota</taxon>
        <taxon>Clostridia</taxon>
        <taxon>Lachnospirales</taxon>
        <taxon>Lachnospiraceae</taxon>
        <taxon>Mediterraneibacter</taxon>
    </lineage>
</organism>
<feature type="transmembrane region" description="Helical" evidence="1">
    <location>
        <begin position="71"/>
        <end position="94"/>
    </location>
</feature>
<sequence>MKDILKHYSKYILLDTLVVATLFAGAHAILSLFHLKFIEWVYYAVIGIIIIGILLGIFQLLLKIRKNYVKYVAICVGAICLIPLTYICILIFAFTYKPMHIVEKDGIKCVAYVRSFLQVYVDYYEYKNPLIIGNEVLFTDYFGKGGFDPFVDGYEDDSMMEENAAMDDTTEITDDSEDERIDDENIFSQQDNESDTAIDADNDGYPLTEEFQPYKKELTAVATYIKDNELYHDVKAGNEFSEFLVYNISAKGHPYVNIAEQVYEQDGISIIATHYIIINESYVENGSREYVYQIKFEDESGNEVASRKVVDFYLIDTETLVITDEKTNDWH</sequence>
<comment type="caution">
    <text evidence="2">The sequence shown here is derived from an EMBL/GenBank/DDBJ whole genome shotgun (WGS) entry which is preliminary data.</text>
</comment>
<dbReference type="GeneID" id="77334487"/>
<gene>
    <name evidence="2" type="ORF">DW672_04550</name>
</gene>
<keyword evidence="1" id="KW-0812">Transmembrane</keyword>
<keyword evidence="1" id="KW-0472">Membrane</keyword>
<evidence type="ECO:0000313" key="2">
    <source>
        <dbReference type="EMBL" id="RHF61986.1"/>
    </source>
</evidence>
<dbReference type="RefSeq" id="WP_005611752.1">
    <property type="nucleotide sequence ID" value="NZ_CABKOA010000013.1"/>
</dbReference>
<dbReference type="EMBL" id="QRHG01000008">
    <property type="protein sequence ID" value="RHF61986.1"/>
    <property type="molecule type" value="Genomic_DNA"/>
</dbReference>
<name>A0A414P700_9FIRM</name>
<feature type="transmembrane region" description="Helical" evidence="1">
    <location>
        <begin position="12"/>
        <end position="34"/>
    </location>
</feature>
<accession>A0A414P700</accession>
<evidence type="ECO:0000256" key="1">
    <source>
        <dbReference type="SAM" id="Phobius"/>
    </source>
</evidence>
<reference evidence="2 3" key="1">
    <citation type="submission" date="2018-08" db="EMBL/GenBank/DDBJ databases">
        <title>A genome reference for cultivated species of the human gut microbiota.</title>
        <authorList>
            <person name="Zou Y."/>
            <person name="Xue W."/>
            <person name="Luo G."/>
        </authorList>
    </citation>
    <scope>NUCLEOTIDE SEQUENCE [LARGE SCALE GENOMIC DNA]</scope>
    <source>
        <strain evidence="2 3">AM25-1LB</strain>
    </source>
</reference>
<protein>
    <submittedName>
        <fullName evidence="2">Uncharacterized protein</fullName>
    </submittedName>
</protein>
<dbReference type="AlphaFoldDB" id="A0A414P700"/>
<feature type="transmembrane region" description="Helical" evidence="1">
    <location>
        <begin position="40"/>
        <end position="62"/>
    </location>
</feature>
<keyword evidence="1" id="KW-1133">Transmembrane helix</keyword>
<proteinExistence type="predicted"/>
<dbReference type="Proteomes" id="UP000284902">
    <property type="component" value="Unassembled WGS sequence"/>
</dbReference>